<accession>A0A8X7CJ61</accession>
<sequence>MDYRRAKEITSVNVPMWIILSLHKKKYSRTFQDLFKYYSYCFVAALHLSSIYLFLIGFTSAFYSLDIKLGFAFVFINALTIALYYAMLNQRRKLRNLIYFLRFHPNFPRSYLNKNYASLRTLIVLSSYILPVFLATAIAYLTREADDVADFWTLGYHIKSKSQQIVINFVGSYVYYSVYVTYPCVFTLSMLVLIHHCGVFLLKFNNDLKNIDFIVFSAKCPEFANDYNLIEEKIRLLREVFSTPLLIILLNSFFNLYSALSISLMQEVPLYFMVDISSSAFTGVFVLISLTICNSKIPEYMLEIKATIGSLIDKHKFGKLMDRRDILAFERMEKKDIIYMSACGMVNFKRSFLLTSFGTLFTYGLLLVNLK</sequence>
<reference evidence="2" key="1">
    <citation type="submission" date="2020-08" db="EMBL/GenBank/DDBJ databases">
        <title>Multicomponent nature underlies the extraordinary mechanical properties of spider dragline silk.</title>
        <authorList>
            <person name="Kono N."/>
            <person name="Nakamura H."/>
            <person name="Mori M."/>
            <person name="Yoshida Y."/>
            <person name="Ohtoshi R."/>
            <person name="Malay A.D."/>
            <person name="Moran D.A.P."/>
            <person name="Tomita M."/>
            <person name="Numata K."/>
            <person name="Arakawa K."/>
        </authorList>
    </citation>
    <scope>NUCLEOTIDE SEQUENCE</scope>
</reference>
<evidence type="ECO:0000256" key="1">
    <source>
        <dbReference type="SAM" id="Phobius"/>
    </source>
</evidence>
<keyword evidence="3" id="KW-1185">Reference proteome</keyword>
<dbReference type="Proteomes" id="UP000886998">
    <property type="component" value="Unassembled WGS sequence"/>
</dbReference>
<feature type="transmembrane region" description="Helical" evidence="1">
    <location>
        <begin position="245"/>
        <end position="264"/>
    </location>
</feature>
<feature type="transmembrane region" description="Helical" evidence="1">
    <location>
        <begin position="37"/>
        <end position="63"/>
    </location>
</feature>
<feature type="transmembrane region" description="Helical" evidence="1">
    <location>
        <begin position="179"/>
        <end position="202"/>
    </location>
</feature>
<feature type="transmembrane region" description="Helical" evidence="1">
    <location>
        <begin position="352"/>
        <end position="370"/>
    </location>
</feature>
<dbReference type="EMBL" id="BMAV01018363">
    <property type="protein sequence ID" value="GFY70653.1"/>
    <property type="molecule type" value="Genomic_DNA"/>
</dbReference>
<comment type="caution">
    <text evidence="2">The sequence shown here is derived from an EMBL/GenBank/DDBJ whole genome shotgun (WGS) entry which is preliminary data.</text>
</comment>
<keyword evidence="1" id="KW-0812">Transmembrane</keyword>
<keyword evidence="1" id="KW-1133">Transmembrane helix</keyword>
<feature type="transmembrane region" description="Helical" evidence="1">
    <location>
        <begin position="270"/>
        <end position="293"/>
    </location>
</feature>
<proteinExistence type="predicted"/>
<evidence type="ECO:0000313" key="3">
    <source>
        <dbReference type="Proteomes" id="UP000886998"/>
    </source>
</evidence>
<protein>
    <recommendedName>
        <fullName evidence="4">Gustatory receptor</fullName>
    </recommendedName>
</protein>
<dbReference type="AlphaFoldDB" id="A0A8X7CJ61"/>
<feature type="transmembrane region" description="Helical" evidence="1">
    <location>
        <begin position="119"/>
        <end position="141"/>
    </location>
</feature>
<organism evidence="2 3">
    <name type="scientific">Trichonephila inaurata madagascariensis</name>
    <dbReference type="NCBI Taxonomy" id="2747483"/>
    <lineage>
        <taxon>Eukaryota</taxon>
        <taxon>Metazoa</taxon>
        <taxon>Ecdysozoa</taxon>
        <taxon>Arthropoda</taxon>
        <taxon>Chelicerata</taxon>
        <taxon>Arachnida</taxon>
        <taxon>Araneae</taxon>
        <taxon>Araneomorphae</taxon>
        <taxon>Entelegynae</taxon>
        <taxon>Araneoidea</taxon>
        <taxon>Nephilidae</taxon>
        <taxon>Trichonephila</taxon>
        <taxon>Trichonephila inaurata</taxon>
    </lineage>
</organism>
<name>A0A8X7CJ61_9ARAC</name>
<keyword evidence="1" id="KW-0472">Membrane</keyword>
<gene>
    <name evidence="2" type="primary">AVEN_56834_1</name>
    <name evidence="2" type="ORF">TNIN_321031</name>
</gene>
<evidence type="ECO:0008006" key="4">
    <source>
        <dbReference type="Google" id="ProtNLM"/>
    </source>
</evidence>
<evidence type="ECO:0000313" key="2">
    <source>
        <dbReference type="EMBL" id="GFY70653.1"/>
    </source>
</evidence>
<dbReference type="OrthoDB" id="6453745at2759"/>
<feature type="transmembrane region" description="Helical" evidence="1">
    <location>
        <begin position="69"/>
        <end position="88"/>
    </location>
</feature>